<name>A0A0V0T1R8_9BILA</name>
<comment type="caution">
    <text evidence="1">The sequence shown here is derived from an EMBL/GenBank/DDBJ whole genome shotgun (WGS) entry which is preliminary data.</text>
</comment>
<proteinExistence type="predicted"/>
<keyword evidence="2" id="KW-1185">Reference proteome</keyword>
<gene>
    <name evidence="1" type="ORF">T05_12104</name>
</gene>
<evidence type="ECO:0000313" key="1">
    <source>
        <dbReference type="EMBL" id="KRX32945.1"/>
    </source>
</evidence>
<dbReference type="AlphaFoldDB" id="A0A0V0T1R8"/>
<accession>A0A0V0T1R8</accession>
<dbReference type="EMBL" id="JYDJ01000984">
    <property type="protein sequence ID" value="KRX32945.1"/>
    <property type="molecule type" value="Genomic_DNA"/>
</dbReference>
<dbReference type="Proteomes" id="UP000055048">
    <property type="component" value="Unassembled WGS sequence"/>
</dbReference>
<sequence length="73" mass="7894">MTDSSFAVGQASSHFVNQCGPCHHRLLLTRSFIRHPLDKISAGLSAVGQCLHHCASVNSSMDSTLFPTKGFHL</sequence>
<evidence type="ECO:0000313" key="2">
    <source>
        <dbReference type="Proteomes" id="UP000055048"/>
    </source>
</evidence>
<reference evidence="1 2" key="1">
    <citation type="submission" date="2015-01" db="EMBL/GenBank/DDBJ databases">
        <title>Evolution of Trichinella species and genotypes.</title>
        <authorList>
            <person name="Korhonen P.K."/>
            <person name="Edoardo P."/>
            <person name="Giuseppe L.R."/>
            <person name="Gasser R.B."/>
        </authorList>
    </citation>
    <scope>NUCLEOTIDE SEQUENCE [LARGE SCALE GENOMIC DNA]</scope>
    <source>
        <strain evidence="1">ISS417</strain>
    </source>
</reference>
<organism evidence="1 2">
    <name type="scientific">Trichinella murrelli</name>
    <dbReference type="NCBI Taxonomy" id="144512"/>
    <lineage>
        <taxon>Eukaryota</taxon>
        <taxon>Metazoa</taxon>
        <taxon>Ecdysozoa</taxon>
        <taxon>Nematoda</taxon>
        <taxon>Enoplea</taxon>
        <taxon>Dorylaimia</taxon>
        <taxon>Trichinellida</taxon>
        <taxon>Trichinellidae</taxon>
        <taxon>Trichinella</taxon>
    </lineage>
</organism>
<dbReference type="OrthoDB" id="5913563at2759"/>
<protein>
    <submittedName>
        <fullName evidence="1">Uncharacterized protein</fullName>
    </submittedName>
</protein>